<evidence type="ECO:0000256" key="6">
    <source>
        <dbReference type="ARBA" id="ARBA00023306"/>
    </source>
</evidence>
<dbReference type="AlphaFoldDB" id="A0A6I6DBM4"/>
<dbReference type="OrthoDB" id="9815492at2"/>
<sequence length="165" mass="19580">MITAMEIRNQQFSKAVRGYKEDEVKNFLYQLAQDYEALYSENVKLREEMQRVEYEIEKYRKIEETMNNSLVLAQQTAEEVKNNAQKEADLILENSKRKIAETLMIYQEIIKRLNLFNAELKSQVNGQLELLEKNEKKVEELSNFFYAKDIKDVLEKLEKATLVEN</sequence>
<dbReference type="PANTHER" id="PTHR35794">
    <property type="entry name" value="CELL DIVISION PROTEIN DIVIVA"/>
    <property type="match status" value="1"/>
</dbReference>
<accession>A0A6I6DBM4</accession>
<comment type="similarity">
    <text evidence="2">Belongs to the DivIVA family.</text>
</comment>
<keyword evidence="9" id="KW-1185">Reference proteome</keyword>
<dbReference type="PANTHER" id="PTHR35794:SF2">
    <property type="entry name" value="CELL DIVISION PROTEIN DIVIVA"/>
    <property type="match status" value="1"/>
</dbReference>
<organism evidence="8 9">
    <name type="scientific">Candidatus Syntrophocurvum alkaliphilum</name>
    <dbReference type="NCBI Taxonomy" id="2293317"/>
    <lineage>
        <taxon>Bacteria</taxon>
        <taxon>Bacillati</taxon>
        <taxon>Bacillota</taxon>
        <taxon>Clostridia</taxon>
        <taxon>Eubacteriales</taxon>
        <taxon>Syntrophomonadaceae</taxon>
        <taxon>Candidatus Syntrophocurvum</taxon>
    </lineage>
</organism>
<dbReference type="RefSeq" id="WP_156203562.1">
    <property type="nucleotide sequence ID" value="NZ_CP046457.1"/>
</dbReference>
<protein>
    <submittedName>
        <fullName evidence="8">Cell division initiation protein DivIVA</fullName>
    </submittedName>
</protein>
<dbReference type="Proteomes" id="UP000426444">
    <property type="component" value="Chromosome"/>
</dbReference>
<proteinExistence type="inferred from homology"/>
<reference evidence="9" key="1">
    <citation type="journal article" date="2019" name="Microbiology">
        <title>Complete Genome Sequence of an Uncultured Bacterium of the Candidate Phylum Bipolaricaulota.</title>
        <authorList>
            <person name="Kadnikov V.V."/>
            <person name="Mardanov A.V."/>
            <person name="Beletsky A.V."/>
            <person name="Frank Y.A."/>
            <person name="Karnachuk O.V."/>
            <person name="Ravin N.V."/>
        </authorList>
    </citation>
    <scope>NUCLEOTIDE SEQUENCE [LARGE SCALE GENOMIC DNA]</scope>
</reference>
<keyword evidence="6" id="KW-0131">Cell cycle</keyword>
<dbReference type="Pfam" id="PF05103">
    <property type="entry name" value="DivIVA"/>
    <property type="match status" value="1"/>
</dbReference>
<dbReference type="InterPro" id="IPR007793">
    <property type="entry name" value="DivIVA_fam"/>
</dbReference>
<comment type="subcellular location">
    <subcellularLocation>
        <location evidence="1">Cytoplasm</location>
    </subcellularLocation>
</comment>
<keyword evidence="5 7" id="KW-0175">Coiled coil</keyword>
<dbReference type="InterPro" id="IPR019933">
    <property type="entry name" value="DivIVA_domain"/>
</dbReference>
<dbReference type="Gene3D" id="6.10.250.660">
    <property type="match status" value="1"/>
</dbReference>
<evidence type="ECO:0000313" key="9">
    <source>
        <dbReference type="Proteomes" id="UP000426444"/>
    </source>
</evidence>
<gene>
    <name evidence="8" type="ORF">SYNTR_1096</name>
</gene>
<keyword evidence="3" id="KW-0963">Cytoplasm</keyword>
<evidence type="ECO:0000256" key="3">
    <source>
        <dbReference type="ARBA" id="ARBA00022490"/>
    </source>
</evidence>
<dbReference type="GO" id="GO:0051301">
    <property type="term" value="P:cell division"/>
    <property type="evidence" value="ECO:0007669"/>
    <property type="project" value="UniProtKB-KW"/>
</dbReference>
<feature type="coiled-coil region" evidence="7">
    <location>
        <begin position="35"/>
        <end position="62"/>
    </location>
</feature>
<evidence type="ECO:0000256" key="7">
    <source>
        <dbReference type="SAM" id="Coils"/>
    </source>
</evidence>
<evidence type="ECO:0000256" key="4">
    <source>
        <dbReference type="ARBA" id="ARBA00022618"/>
    </source>
</evidence>
<dbReference type="NCBIfam" id="TIGR03544">
    <property type="entry name" value="DivI1A_domain"/>
    <property type="match status" value="1"/>
</dbReference>
<name>A0A6I6DBM4_9FIRM</name>
<evidence type="ECO:0000256" key="1">
    <source>
        <dbReference type="ARBA" id="ARBA00004496"/>
    </source>
</evidence>
<dbReference type="EMBL" id="CP046457">
    <property type="protein sequence ID" value="QGT99689.1"/>
    <property type="molecule type" value="Genomic_DNA"/>
</dbReference>
<dbReference type="KEGG" id="salq:SYNTR_1096"/>
<dbReference type="GO" id="GO:0005737">
    <property type="term" value="C:cytoplasm"/>
    <property type="evidence" value="ECO:0007669"/>
    <property type="project" value="UniProtKB-SubCell"/>
</dbReference>
<evidence type="ECO:0000313" key="8">
    <source>
        <dbReference type="EMBL" id="QGT99689.1"/>
    </source>
</evidence>
<keyword evidence="4 8" id="KW-0132">Cell division</keyword>
<evidence type="ECO:0000256" key="5">
    <source>
        <dbReference type="ARBA" id="ARBA00023054"/>
    </source>
</evidence>
<evidence type="ECO:0000256" key="2">
    <source>
        <dbReference type="ARBA" id="ARBA00009008"/>
    </source>
</evidence>